<dbReference type="PANTHER" id="PTHR11066:SF64">
    <property type="entry name" value="ACYL-COA THIOESTERASE (AFU_ORTHOLOGUE AFUA_1G12060)"/>
    <property type="match status" value="1"/>
</dbReference>
<reference evidence="4" key="2">
    <citation type="submission" date="2023-05" db="EMBL/GenBank/DDBJ databases">
        <authorList>
            <consortium name="Lawrence Berkeley National Laboratory"/>
            <person name="Steindorff A."/>
            <person name="Hensen N."/>
            <person name="Bonometti L."/>
            <person name="Westerberg I."/>
            <person name="Brannstrom I.O."/>
            <person name="Guillou S."/>
            <person name="Cros-Aarteil S."/>
            <person name="Calhoun S."/>
            <person name="Haridas S."/>
            <person name="Kuo A."/>
            <person name="Mondo S."/>
            <person name="Pangilinan J."/>
            <person name="Riley R."/>
            <person name="Labutti K."/>
            <person name="Andreopoulos B."/>
            <person name="Lipzen A."/>
            <person name="Chen C."/>
            <person name="Yanf M."/>
            <person name="Daum C."/>
            <person name="Ng V."/>
            <person name="Clum A."/>
            <person name="Ohm R."/>
            <person name="Martin F."/>
            <person name="Silar P."/>
            <person name="Natvig D."/>
            <person name="Lalanne C."/>
            <person name="Gautier V."/>
            <person name="Ament-Velasquez S.L."/>
            <person name="Kruys A."/>
            <person name="Hutchinson M.I."/>
            <person name="Powell A.J."/>
            <person name="Barry K."/>
            <person name="Miller A.N."/>
            <person name="Grigoriev I.V."/>
            <person name="Debuchy R."/>
            <person name="Gladieux P."/>
            <person name="Thoren M.H."/>
            <person name="Johannesson H."/>
        </authorList>
    </citation>
    <scope>NUCLEOTIDE SEQUENCE</scope>
    <source>
        <strain evidence="4">CBS 508.74</strain>
    </source>
</reference>
<dbReference type="CDD" id="cd03444">
    <property type="entry name" value="Thioesterase_II_repeat1"/>
    <property type="match status" value="1"/>
</dbReference>
<dbReference type="GO" id="GO:0009062">
    <property type="term" value="P:fatty acid catabolic process"/>
    <property type="evidence" value="ECO:0007669"/>
    <property type="project" value="TreeGrafter"/>
</dbReference>
<dbReference type="GO" id="GO:0047617">
    <property type="term" value="F:fatty acyl-CoA hydrolase activity"/>
    <property type="evidence" value="ECO:0007669"/>
    <property type="project" value="InterPro"/>
</dbReference>
<reference evidence="4" key="1">
    <citation type="journal article" date="2023" name="Mol. Phylogenet. Evol.">
        <title>Genome-scale phylogeny and comparative genomics of the fungal order Sordariales.</title>
        <authorList>
            <person name="Hensen N."/>
            <person name="Bonometti L."/>
            <person name="Westerberg I."/>
            <person name="Brannstrom I.O."/>
            <person name="Guillou S."/>
            <person name="Cros-Aarteil S."/>
            <person name="Calhoun S."/>
            <person name="Haridas S."/>
            <person name="Kuo A."/>
            <person name="Mondo S."/>
            <person name="Pangilinan J."/>
            <person name="Riley R."/>
            <person name="LaButti K."/>
            <person name="Andreopoulos B."/>
            <person name="Lipzen A."/>
            <person name="Chen C."/>
            <person name="Yan M."/>
            <person name="Daum C."/>
            <person name="Ng V."/>
            <person name="Clum A."/>
            <person name="Steindorff A."/>
            <person name="Ohm R.A."/>
            <person name="Martin F."/>
            <person name="Silar P."/>
            <person name="Natvig D.O."/>
            <person name="Lalanne C."/>
            <person name="Gautier V."/>
            <person name="Ament-Velasquez S.L."/>
            <person name="Kruys A."/>
            <person name="Hutchinson M.I."/>
            <person name="Powell A.J."/>
            <person name="Barry K."/>
            <person name="Miller A.N."/>
            <person name="Grigoriev I.V."/>
            <person name="Debuchy R."/>
            <person name="Gladieux P."/>
            <person name="Hiltunen Thoren M."/>
            <person name="Johannesson H."/>
        </authorList>
    </citation>
    <scope>NUCLEOTIDE SEQUENCE</scope>
    <source>
        <strain evidence="4">CBS 508.74</strain>
    </source>
</reference>
<dbReference type="GeneID" id="89943027"/>
<sequence>MAHDDTLLSLQETLNLVKLPRRGEVRRFMSTRGAYLPGSDFPAGREMPMFHKASYGGHVYGQSALAAYRVWRELEDERGAKQQERLDLHAIHGFFTRAGIPDRPFIYDVTPLTSSRTFSTLSVTARQPSKPSTRVNPLGNERFPLADAALPLSPPAFTAICSLKLPEPDSAGVSTQESPPQTRFAAILSQRAPHAWPPAPPVDLTGVVALVGADQPGRFPIAEMRKVDMSAYNTGRDVHERRELVLYRLRLRRSSPDTTGSSSSSEEGWEWDANAHVAAHAYIADRNGLLMVANHIGFGFTLTRAASLSYSFVMHVGAEQAVMRHHDDGSDSDGWWIQEAWFPRSGAGRGIVESKIWSPAGVHVASEYQDGLVQGLADTGRTES</sequence>
<evidence type="ECO:0000256" key="2">
    <source>
        <dbReference type="ARBA" id="ARBA00022801"/>
    </source>
</evidence>
<keyword evidence="5" id="KW-1185">Reference proteome</keyword>
<dbReference type="Gene3D" id="2.40.160.210">
    <property type="entry name" value="Acyl-CoA thioesterase, double hotdog domain"/>
    <property type="match status" value="1"/>
</dbReference>
<dbReference type="InterPro" id="IPR003703">
    <property type="entry name" value="Acyl_CoA_thio"/>
</dbReference>
<evidence type="ECO:0000256" key="1">
    <source>
        <dbReference type="ARBA" id="ARBA00006538"/>
    </source>
</evidence>
<dbReference type="CDD" id="cd03445">
    <property type="entry name" value="Thioesterase_II_repeat2"/>
    <property type="match status" value="1"/>
</dbReference>
<comment type="similarity">
    <text evidence="1">Belongs to the C/M/P thioester hydrolase family.</text>
</comment>
<protein>
    <submittedName>
        <fullName evidence="4">Thioesterase/thiol ester dehydrase-isomerase</fullName>
    </submittedName>
</protein>
<dbReference type="PANTHER" id="PTHR11066">
    <property type="entry name" value="ACYL-COA THIOESTERASE"/>
    <property type="match status" value="1"/>
</dbReference>
<comment type="caution">
    <text evidence="4">The sequence shown here is derived from an EMBL/GenBank/DDBJ whole genome shotgun (WGS) entry which is preliminary data.</text>
</comment>
<dbReference type="InterPro" id="IPR049449">
    <property type="entry name" value="TesB_ACOT8-like_N"/>
</dbReference>
<keyword evidence="2" id="KW-0378">Hydrolase</keyword>
<organism evidence="4 5">
    <name type="scientific">Canariomyces notabilis</name>
    <dbReference type="NCBI Taxonomy" id="2074819"/>
    <lineage>
        <taxon>Eukaryota</taxon>
        <taxon>Fungi</taxon>
        <taxon>Dikarya</taxon>
        <taxon>Ascomycota</taxon>
        <taxon>Pezizomycotina</taxon>
        <taxon>Sordariomycetes</taxon>
        <taxon>Sordariomycetidae</taxon>
        <taxon>Sordariales</taxon>
        <taxon>Chaetomiaceae</taxon>
        <taxon>Canariomyces</taxon>
    </lineage>
</organism>
<evidence type="ECO:0000313" key="4">
    <source>
        <dbReference type="EMBL" id="KAK4108950.1"/>
    </source>
</evidence>
<dbReference type="InterPro" id="IPR029069">
    <property type="entry name" value="HotDog_dom_sf"/>
</dbReference>
<dbReference type="Pfam" id="PF13622">
    <property type="entry name" value="4HBT_3"/>
    <property type="match status" value="1"/>
</dbReference>
<dbReference type="GO" id="GO:0006637">
    <property type="term" value="P:acyl-CoA metabolic process"/>
    <property type="evidence" value="ECO:0007669"/>
    <property type="project" value="InterPro"/>
</dbReference>
<dbReference type="AlphaFoldDB" id="A0AAN6QIP5"/>
<evidence type="ECO:0000313" key="5">
    <source>
        <dbReference type="Proteomes" id="UP001302812"/>
    </source>
</evidence>
<feature type="domain" description="Acyl-CoA thioesterase-like N-terminal HotDog" evidence="3">
    <location>
        <begin position="47"/>
        <end position="131"/>
    </location>
</feature>
<dbReference type="GO" id="GO:0005782">
    <property type="term" value="C:peroxisomal matrix"/>
    <property type="evidence" value="ECO:0007669"/>
    <property type="project" value="TreeGrafter"/>
</dbReference>
<dbReference type="EMBL" id="MU853359">
    <property type="protein sequence ID" value="KAK4108950.1"/>
    <property type="molecule type" value="Genomic_DNA"/>
</dbReference>
<dbReference type="SUPFAM" id="SSF54637">
    <property type="entry name" value="Thioesterase/thiol ester dehydrase-isomerase"/>
    <property type="match status" value="2"/>
</dbReference>
<proteinExistence type="inferred from homology"/>
<dbReference type="Proteomes" id="UP001302812">
    <property type="component" value="Unassembled WGS sequence"/>
</dbReference>
<accession>A0AAN6QIP5</accession>
<gene>
    <name evidence="4" type="ORF">N656DRAFT_839444</name>
</gene>
<dbReference type="InterPro" id="IPR042171">
    <property type="entry name" value="Acyl-CoA_hotdog"/>
</dbReference>
<dbReference type="RefSeq" id="XP_064666520.1">
    <property type="nucleotide sequence ID" value="XM_064818901.1"/>
</dbReference>
<evidence type="ECO:0000259" key="3">
    <source>
        <dbReference type="Pfam" id="PF13622"/>
    </source>
</evidence>
<name>A0AAN6QIP5_9PEZI</name>